<feature type="transmembrane region" description="Helical" evidence="1">
    <location>
        <begin position="12"/>
        <end position="29"/>
    </location>
</feature>
<dbReference type="AlphaFoldDB" id="A0A1G2LTQ0"/>
<sequence length="64" mass="6871">MVWLKSMAESLWDVLGVLCALAIFAVLAIPLGNWFWAWLSAGNATAVAVVALIAIAVAVMRKKE</sequence>
<dbReference type="EMBL" id="MHQZ01000016">
    <property type="protein sequence ID" value="OHA14232.1"/>
    <property type="molecule type" value="Genomic_DNA"/>
</dbReference>
<keyword evidence="1" id="KW-0472">Membrane</keyword>
<dbReference type="Proteomes" id="UP000178302">
    <property type="component" value="Unassembled WGS sequence"/>
</dbReference>
<comment type="caution">
    <text evidence="2">The sequence shown here is derived from an EMBL/GenBank/DDBJ whole genome shotgun (WGS) entry which is preliminary data.</text>
</comment>
<evidence type="ECO:0000313" key="2">
    <source>
        <dbReference type="EMBL" id="OHA14232.1"/>
    </source>
</evidence>
<evidence type="ECO:0008006" key="4">
    <source>
        <dbReference type="Google" id="ProtNLM"/>
    </source>
</evidence>
<protein>
    <recommendedName>
        <fullName evidence="4">Major facilitator superfamily (MFS) profile domain-containing protein</fullName>
    </recommendedName>
</protein>
<reference evidence="2 3" key="1">
    <citation type="journal article" date="2016" name="Nat. Commun.">
        <title>Thousands of microbial genomes shed light on interconnected biogeochemical processes in an aquifer system.</title>
        <authorList>
            <person name="Anantharaman K."/>
            <person name="Brown C.T."/>
            <person name="Hug L.A."/>
            <person name="Sharon I."/>
            <person name="Castelle C.J."/>
            <person name="Probst A.J."/>
            <person name="Thomas B.C."/>
            <person name="Singh A."/>
            <person name="Wilkins M.J."/>
            <person name="Karaoz U."/>
            <person name="Brodie E.L."/>
            <person name="Williams K.H."/>
            <person name="Hubbard S.S."/>
            <person name="Banfield J.F."/>
        </authorList>
    </citation>
    <scope>NUCLEOTIDE SEQUENCE [LARGE SCALE GENOMIC DNA]</scope>
</reference>
<proteinExistence type="predicted"/>
<feature type="transmembrane region" description="Helical" evidence="1">
    <location>
        <begin position="35"/>
        <end position="59"/>
    </location>
</feature>
<keyword evidence="1" id="KW-1133">Transmembrane helix</keyword>
<name>A0A1G2LTQ0_9BACT</name>
<evidence type="ECO:0000313" key="3">
    <source>
        <dbReference type="Proteomes" id="UP000178302"/>
    </source>
</evidence>
<gene>
    <name evidence="2" type="ORF">A2909_02895</name>
</gene>
<keyword evidence="1" id="KW-0812">Transmembrane</keyword>
<evidence type="ECO:0000256" key="1">
    <source>
        <dbReference type="SAM" id="Phobius"/>
    </source>
</evidence>
<organism evidence="2 3">
    <name type="scientific">Candidatus Tagabacteria bacterium RIFCSPLOWO2_01_FULL_39_11</name>
    <dbReference type="NCBI Taxonomy" id="1802295"/>
    <lineage>
        <taxon>Bacteria</taxon>
        <taxon>Candidatus Tagaibacteriota</taxon>
    </lineage>
</organism>
<accession>A0A1G2LTQ0</accession>